<dbReference type="PANTHER" id="PTHR31902:SF22">
    <property type="entry name" value="SLL1203 PROTEIN"/>
    <property type="match status" value="1"/>
</dbReference>
<name>A0AA40T0Y7_9NOST</name>
<evidence type="ECO:0000313" key="2">
    <source>
        <dbReference type="Proteomes" id="UP001165986"/>
    </source>
</evidence>
<gene>
    <name evidence="1" type="ORF">FNW02_22810</name>
</gene>
<dbReference type="PIRSF" id="PIRSF035042">
    <property type="entry name" value="UCP035042_thirdx"/>
    <property type="match status" value="1"/>
</dbReference>
<dbReference type="InterPro" id="IPR010350">
    <property type="entry name" value="Aim32/Apd1-like_bac"/>
</dbReference>
<dbReference type="Gene3D" id="3.40.30.10">
    <property type="entry name" value="Glutaredoxin"/>
    <property type="match status" value="1"/>
</dbReference>
<comment type="caution">
    <text evidence="1">The sequence shown here is derived from an EMBL/GenBank/DDBJ whole genome shotgun (WGS) entry which is preliminary data.</text>
</comment>
<sequence>MPTQHPHQFPISDCRFCSLVSKANGEDPIGTAGTYDYWLIMEVPQPWPQEIFQENPTIQSLMGLFEELIFEHGVKLKPMLIAPDGEYSHPSFTRLFYYYRPAKLFSQFEKQEFVVPKSEAVALVTAIFKHLMHQPNDLSEFQQYQQQTSHIRELMVCTHAQVDLACGRFGTPIYRQLRKEYAPASNGKLRVWQTTHFGGHQFAPTLVDLPQGHLWGHLQPDVLDLLVQRNGSVLGLRQYYRGWTGLNKFEQNAEREIWMQSGWSWLDYLKAGKVLAMQEVAQEQDADWVEVRIDFAVPDSSTSGTYEARVEVCGEVMSAFNSAKEMELEAVRQYHVSRLIKVKQT</sequence>
<evidence type="ECO:0000313" key="1">
    <source>
        <dbReference type="EMBL" id="MBD6618580.1"/>
    </source>
</evidence>
<accession>A0AA40T0Y7</accession>
<protein>
    <submittedName>
        <fullName evidence="1">Sucrase ferredoxin</fullName>
    </submittedName>
</protein>
<dbReference type="Pfam" id="PF06999">
    <property type="entry name" value="Suc_Fer-like"/>
    <property type="match status" value="1"/>
</dbReference>
<dbReference type="RefSeq" id="WP_191759783.1">
    <property type="nucleotide sequence ID" value="NZ_VJXY01000028.1"/>
</dbReference>
<dbReference type="PANTHER" id="PTHR31902">
    <property type="entry name" value="ACTIN PATCHES DISTAL PROTEIN 1"/>
    <property type="match status" value="1"/>
</dbReference>
<dbReference type="EMBL" id="VJXY01000028">
    <property type="protein sequence ID" value="MBD6618580.1"/>
    <property type="molecule type" value="Genomic_DNA"/>
</dbReference>
<reference evidence="1" key="1">
    <citation type="submission" date="2019-07" db="EMBL/GenBank/DDBJ databases">
        <title>Toxilogical consequences of a new and cryptic species of cyanobacteria (Komarekiella delphini-convector) recovered from the epidermis of a bottlenose dolphin and 1500 ft. in the air.</title>
        <authorList>
            <person name="Brown A.O."/>
            <person name="Dvorak P."/>
            <person name="Villanueva C.D."/>
            <person name="Foss A.J."/>
            <person name="Garvey A.D."/>
            <person name="Gibson Q.A."/>
            <person name="Johansen J.R."/>
            <person name="Casamatta D.A."/>
        </authorList>
    </citation>
    <scope>NUCLEOTIDE SEQUENCE</scope>
    <source>
        <strain evidence="1">SJRDD-AB1</strain>
    </source>
</reference>
<dbReference type="Proteomes" id="UP001165986">
    <property type="component" value="Unassembled WGS sequence"/>
</dbReference>
<dbReference type="CDD" id="cd03062">
    <property type="entry name" value="TRX_Fd_Sucrase"/>
    <property type="match status" value="1"/>
</dbReference>
<keyword evidence="2" id="KW-1185">Reference proteome</keyword>
<organism evidence="1 2">
    <name type="scientific">Komarekiella delphini-convector SJRDD-AB1</name>
    <dbReference type="NCBI Taxonomy" id="2593771"/>
    <lineage>
        <taxon>Bacteria</taxon>
        <taxon>Bacillati</taxon>
        <taxon>Cyanobacteriota</taxon>
        <taxon>Cyanophyceae</taxon>
        <taxon>Nostocales</taxon>
        <taxon>Nostocaceae</taxon>
        <taxon>Komarekiella</taxon>
        <taxon>Komarekiella delphini-convector</taxon>
    </lineage>
</organism>
<dbReference type="AlphaFoldDB" id="A0AA40T0Y7"/>
<dbReference type="SUPFAM" id="SSF52833">
    <property type="entry name" value="Thioredoxin-like"/>
    <property type="match status" value="1"/>
</dbReference>
<dbReference type="InterPro" id="IPR036249">
    <property type="entry name" value="Thioredoxin-like_sf"/>
</dbReference>
<proteinExistence type="predicted"/>
<dbReference type="InterPro" id="IPR009737">
    <property type="entry name" value="Aim32/Apd1-like"/>
</dbReference>